<dbReference type="Proteomes" id="UP001161247">
    <property type="component" value="Chromosome 1"/>
</dbReference>
<accession>A0AAV1CA07</accession>
<feature type="region of interest" description="Disordered" evidence="2">
    <location>
        <begin position="242"/>
        <end position="262"/>
    </location>
</feature>
<dbReference type="PANTHER" id="PTHR33701:SF3">
    <property type="entry name" value="TRANSCRIPTIONAL REGULATOR ATRX"/>
    <property type="match status" value="1"/>
</dbReference>
<feature type="compositionally biased region" description="Basic and acidic residues" evidence="2">
    <location>
        <begin position="287"/>
        <end position="298"/>
    </location>
</feature>
<feature type="region of interest" description="Disordered" evidence="2">
    <location>
        <begin position="282"/>
        <end position="333"/>
    </location>
</feature>
<sequence>MNLVLLKFSLIRSNGGGLEDLTSMTIESLRAQLLSERAVSKSSRQRADDLAKRVLELEEQLKMVSLQRRKAEKATVDVLAILESNGISDASDSYYSNSDQETISDDSTKMKETSRNFEVRRSDIEAYSSSEIDSSHSTGRSLSWKSSKDSHHSFQRTKYMEPVRRRSSAFASNGTSSPKRVGKSCRRIRRREIRSATEQLQTDPNMHELQASTVDNFSKDSPICADIEHPASLGINNTTEIQVPGSSSPGTKGVNGLCSDGHAKHKDLDGTLQQQVDSLGQFEEEETAQRQWEDKVRENSVSGSILDSCDPGNRSDVTEERDDVKASDQSNVEASIRTQDLGNNEAIKPDFSVELQLKDMAISSTVDSTCLLDQKETGSHVASESVKLSSKENQNQVVLENTERVPPQSSHISTISNGSLGISSAHNPVSSENGESSGINKELALVSQNSSSNVESVLQALQLARSSLNQKINNMPLLENGSSVNSVERSVLGARTRERMEIPVGCPGLFRLPTDFQFEATVRSNSLGSNSRPVLSNGYHEATFEGFLGSPYEESRSSASLSDQFYGSSPSPSREIQSGVNRTTLTPPFPQGVSGLHASTMPRLGMQPSGSPMRLADGNVFDTGVSSSSTSSYLDHRMDPGFVTRLPASSMPFMESGIHQMKPVHQNAFVTSPSSGRSSYLDPQMNPGLVLPRRYTSPSYPFYPEVAQQVPSNDRFARNVASQEYNVPSNSGFSFYDDPNVKQNMYK</sequence>
<feature type="region of interest" description="Disordered" evidence="2">
    <location>
        <begin position="92"/>
        <end position="116"/>
    </location>
</feature>
<dbReference type="PANTHER" id="PTHR33701">
    <property type="entry name" value="TRANSMEMBRANE PROTEIN"/>
    <property type="match status" value="1"/>
</dbReference>
<evidence type="ECO:0000313" key="4">
    <source>
        <dbReference type="Proteomes" id="UP001161247"/>
    </source>
</evidence>
<feature type="compositionally biased region" description="Polar residues" evidence="2">
    <location>
        <begin position="557"/>
        <end position="578"/>
    </location>
</feature>
<feature type="compositionally biased region" description="Basic and acidic residues" evidence="2">
    <location>
        <begin position="146"/>
        <end position="164"/>
    </location>
</feature>
<feature type="coiled-coil region" evidence="1">
    <location>
        <begin position="40"/>
        <end position="74"/>
    </location>
</feature>
<organism evidence="3 4">
    <name type="scientific">Oldenlandia corymbosa var. corymbosa</name>
    <dbReference type="NCBI Taxonomy" id="529605"/>
    <lineage>
        <taxon>Eukaryota</taxon>
        <taxon>Viridiplantae</taxon>
        <taxon>Streptophyta</taxon>
        <taxon>Embryophyta</taxon>
        <taxon>Tracheophyta</taxon>
        <taxon>Spermatophyta</taxon>
        <taxon>Magnoliopsida</taxon>
        <taxon>eudicotyledons</taxon>
        <taxon>Gunneridae</taxon>
        <taxon>Pentapetalae</taxon>
        <taxon>asterids</taxon>
        <taxon>lamiids</taxon>
        <taxon>Gentianales</taxon>
        <taxon>Rubiaceae</taxon>
        <taxon>Rubioideae</taxon>
        <taxon>Spermacoceae</taxon>
        <taxon>Hedyotis-Oldenlandia complex</taxon>
        <taxon>Oldenlandia</taxon>
    </lineage>
</organism>
<feature type="compositionally biased region" description="Basic and acidic residues" evidence="2">
    <location>
        <begin position="106"/>
        <end position="116"/>
    </location>
</feature>
<protein>
    <submittedName>
        <fullName evidence="3">OLC1v1026257C3</fullName>
    </submittedName>
</protein>
<name>A0AAV1CA07_OLDCO</name>
<dbReference type="AlphaFoldDB" id="A0AAV1CA07"/>
<gene>
    <name evidence="3" type="ORF">OLC1_LOCUS3242</name>
</gene>
<dbReference type="EMBL" id="OX459118">
    <property type="protein sequence ID" value="CAI9091277.1"/>
    <property type="molecule type" value="Genomic_DNA"/>
</dbReference>
<feature type="region of interest" description="Disordered" evidence="2">
    <location>
        <begin position="128"/>
        <end position="185"/>
    </location>
</feature>
<feature type="compositionally biased region" description="Polar residues" evidence="2">
    <location>
        <begin position="169"/>
        <end position="178"/>
    </location>
</feature>
<keyword evidence="4" id="KW-1185">Reference proteome</keyword>
<evidence type="ECO:0000313" key="3">
    <source>
        <dbReference type="EMBL" id="CAI9091277.1"/>
    </source>
</evidence>
<keyword evidence="1" id="KW-0175">Coiled coil</keyword>
<feature type="region of interest" description="Disordered" evidence="2">
    <location>
        <begin position="553"/>
        <end position="578"/>
    </location>
</feature>
<feature type="compositionally biased region" description="Basic and acidic residues" evidence="2">
    <location>
        <begin position="316"/>
        <end position="326"/>
    </location>
</feature>
<feature type="compositionally biased region" description="Polar residues" evidence="2">
    <location>
        <begin position="128"/>
        <end position="145"/>
    </location>
</feature>
<evidence type="ECO:0000256" key="1">
    <source>
        <dbReference type="SAM" id="Coils"/>
    </source>
</evidence>
<reference evidence="3" key="1">
    <citation type="submission" date="2023-03" db="EMBL/GenBank/DDBJ databases">
        <authorList>
            <person name="Julca I."/>
        </authorList>
    </citation>
    <scope>NUCLEOTIDE SEQUENCE</scope>
</reference>
<proteinExistence type="predicted"/>
<evidence type="ECO:0000256" key="2">
    <source>
        <dbReference type="SAM" id="MobiDB-lite"/>
    </source>
</evidence>